<reference evidence="3" key="1">
    <citation type="submission" date="2017-03" db="EMBL/GenBank/DDBJ databases">
        <title>Phytopthora megakarya and P. palmivora, two closely related causual agents of cacao black pod achieved similar genome size and gene model numbers by different mechanisms.</title>
        <authorList>
            <person name="Ali S."/>
            <person name="Shao J."/>
            <person name="Larry D.J."/>
            <person name="Kronmiller B."/>
            <person name="Shen D."/>
            <person name="Strem M.D."/>
            <person name="Melnick R.L."/>
            <person name="Guiltinan M.J."/>
            <person name="Tyler B.M."/>
            <person name="Meinhardt L.W."/>
            <person name="Bailey B.A."/>
        </authorList>
    </citation>
    <scope>NUCLEOTIDE SEQUENCE [LARGE SCALE GENOMIC DNA]</scope>
    <source>
        <strain evidence="3">zdho120</strain>
    </source>
</reference>
<organism evidence="2 3">
    <name type="scientific">Phytophthora megakarya</name>
    <dbReference type="NCBI Taxonomy" id="4795"/>
    <lineage>
        <taxon>Eukaryota</taxon>
        <taxon>Sar</taxon>
        <taxon>Stramenopiles</taxon>
        <taxon>Oomycota</taxon>
        <taxon>Peronosporomycetes</taxon>
        <taxon>Peronosporales</taxon>
        <taxon>Peronosporaceae</taxon>
        <taxon>Phytophthora</taxon>
    </lineage>
</organism>
<keyword evidence="3" id="KW-1185">Reference proteome</keyword>
<dbReference type="Pfam" id="PF07059">
    <property type="entry name" value="EDR2_C"/>
    <property type="match status" value="1"/>
</dbReference>
<evidence type="ECO:0000313" key="3">
    <source>
        <dbReference type="Proteomes" id="UP000198211"/>
    </source>
</evidence>
<dbReference type="EMBL" id="NBNE01003251">
    <property type="protein sequence ID" value="OWZ08165.1"/>
    <property type="molecule type" value="Genomic_DNA"/>
</dbReference>
<evidence type="ECO:0000259" key="1">
    <source>
        <dbReference type="Pfam" id="PF07059"/>
    </source>
</evidence>
<feature type="domain" description="Protein ENHANCED DISEASE RESISTANCE 2 C-terminal" evidence="1">
    <location>
        <begin position="13"/>
        <end position="115"/>
    </location>
</feature>
<comment type="caution">
    <text evidence="2">The sequence shown here is derived from an EMBL/GenBank/DDBJ whole genome shotgun (WGS) entry which is preliminary data.</text>
</comment>
<dbReference type="OrthoDB" id="9970435at2759"/>
<dbReference type="PANTHER" id="PTHR12136:SF41">
    <property type="entry name" value="PLECKSTRIN HOMOLOGY (PH) AND LIPID-BINDING START DOMAINS-CONTAINING PROTEIN"/>
    <property type="match status" value="1"/>
</dbReference>
<protein>
    <recommendedName>
        <fullName evidence="1">Protein ENHANCED DISEASE RESISTANCE 2 C-terminal domain-containing protein</fullName>
    </recommendedName>
</protein>
<proteinExistence type="predicted"/>
<sequence>MHICNSKKLREKGLGQFGNISQIYVVTLIISGDQFVATVQYYARAKNTAAGGLHKLSDFGSGANSNDEFHNARFKLIPTIVDGPWVIRRCVDTTPCIVLKAIKSTYYLSPNYLEVV</sequence>
<dbReference type="InterPro" id="IPR009769">
    <property type="entry name" value="EDR2_C"/>
</dbReference>
<accession>A0A225VS63</accession>
<name>A0A225VS63_9STRA</name>
<dbReference type="AlphaFoldDB" id="A0A225VS63"/>
<evidence type="ECO:0000313" key="2">
    <source>
        <dbReference type="EMBL" id="OWZ08165.1"/>
    </source>
</evidence>
<dbReference type="InterPro" id="IPR045096">
    <property type="entry name" value="EDR2-like"/>
</dbReference>
<dbReference type="PANTHER" id="PTHR12136">
    <property type="entry name" value="ENHANCED DISEASE RESISTANCE-RELATED"/>
    <property type="match status" value="1"/>
</dbReference>
<dbReference type="Proteomes" id="UP000198211">
    <property type="component" value="Unassembled WGS sequence"/>
</dbReference>
<gene>
    <name evidence="2" type="ORF">PHMEG_00019337</name>
</gene>